<dbReference type="Gene3D" id="3.40.50.2300">
    <property type="match status" value="1"/>
</dbReference>
<keyword evidence="1 5" id="KW-0597">Phosphoprotein</keyword>
<evidence type="ECO:0000259" key="7">
    <source>
        <dbReference type="PROSITE" id="PS50110"/>
    </source>
</evidence>
<dbReference type="Gene3D" id="6.10.250.690">
    <property type="match status" value="1"/>
</dbReference>
<dbReference type="InterPro" id="IPR039420">
    <property type="entry name" value="WalR-like"/>
</dbReference>
<gene>
    <name evidence="9" type="ORF">Asi02nite_47650</name>
</gene>
<evidence type="ECO:0000313" key="10">
    <source>
        <dbReference type="Proteomes" id="UP000604117"/>
    </source>
</evidence>
<dbReference type="InterPro" id="IPR011006">
    <property type="entry name" value="CheY-like_superfamily"/>
</dbReference>
<dbReference type="EMBL" id="BONE01000041">
    <property type="protein sequence ID" value="GIF75247.1"/>
    <property type="molecule type" value="Genomic_DNA"/>
</dbReference>
<evidence type="ECO:0000256" key="3">
    <source>
        <dbReference type="ARBA" id="ARBA00023125"/>
    </source>
</evidence>
<evidence type="ECO:0000256" key="1">
    <source>
        <dbReference type="ARBA" id="ARBA00022553"/>
    </source>
</evidence>
<dbReference type="Gene3D" id="1.10.10.10">
    <property type="entry name" value="Winged helix-like DNA-binding domain superfamily/Winged helix DNA-binding domain"/>
    <property type="match status" value="1"/>
</dbReference>
<protein>
    <submittedName>
        <fullName evidence="9">DNA-binding response regulator</fullName>
    </submittedName>
</protein>
<evidence type="ECO:0000256" key="4">
    <source>
        <dbReference type="ARBA" id="ARBA00023163"/>
    </source>
</evidence>
<feature type="modified residue" description="4-aspartylphosphate" evidence="5">
    <location>
        <position position="53"/>
    </location>
</feature>
<evidence type="ECO:0000256" key="6">
    <source>
        <dbReference type="PROSITE-ProRule" id="PRU01091"/>
    </source>
</evidence>
<evidence type="ECO:0000256" key="5">
    <source>
        <dbReference type="PROSITE-ProRule" id="PRU00169"/>
    </source>
</evidence>
<dbReference type="Pfam" id="PF00486">
    <property type="entry name" value="Trans_reg_C"/>
    <property type="match status" value="1"/>
</dbReference>
<dbReference type="PROSITE" id="PS50110">
    <property type="entry name" value="RESPONSE_REGULATORY"/>
    <property type="match status" value="1"/>
</dbReference>
<keyword evidence="10" id="KW-1185">Reference proteome</keyword>
<keyword evidence="3 6" id="KW-0238">DNA-binding</keyword>
<dbReference type="RefSeq" id="WP_203716130.1">
    <property type="nucleotide sequence ID" value="NZ_BONE01000041.1"/>
</dbReference>
<reference evidence="9 10" key="1">
    <citation type="submission" date="2021-01" db="EMBL/GenBank/DDBJ databases">
        <title>Whole genome shotgun sequence of Asanoa siamensis NBRC 107932.</title>
        <authorList>
            <person name="Komaki H."/>
            <person name="Tamura T."/>
        </authorList>
    </citation>
    <scope>NUCLEOTIDE SEQUENCE [LARGE SCALE GENOMIC DNA]</scope>
    <source>
        <strain evidence="9 10">NBRC 107932</strain>
    </source>
</reference>
<feature type="domain" description="OmpR/PhoB-type" evidence="8">
    <location>
        <begin position="130"/>
        <end position="228"/>
    </location>
</feature>
<dbReference type="SMART" id="SM00448">
    <property type="entry name" value="REC"/>
    <property type="match status" value="1"/>
</dbReference>
<dbReference type="Proteomes" id="UP000604117">
    <property type="component" value="Unassembled WGS sequence"/>
</dbReference>
<dbReference type="SUPFAM" id="SSF52172">
    <property type="entry name" value="CheY-like"/>
    <property type="match status" value="1"/>
</dbReference>
<evidence type="ECO:0000313" key="9">
    <source>
        <dbReference type="EMBL" id="GIF75247.1"/>
    </source>
</evidence>
<dbReference type="InterPro" id="IPR016032">
    <property type="entry name" value="Sig_transdc_resp-reg_C-effctor"/>
</dbReference>
<dbReference type="PANTHER" id="PTHR48111">
    <property type="entry name" value="REGULATOR OF RPOS"/>
    <property type="match status" value="1"/>
</dbReference>
<evidence type="ECO:0000256" key="2">
    <source>
        <dbReference type="ARBA" id="ARBA00023015"/>
    </source>
</evidence>
<proteinExistence type="predicted"/>
<name>A0ABQ4CWN2_9ACTN</name>
<keyword evidence="2" id="KW-0805">Transcription regulation</keyword>
<dbReference type="CDD" id="cd00383">
    <property type="entry name" value="trans_reg_C"/>
    <property type="match status" value="1"/>
</dbReference>
<dbReference type="InterPro" id="IPR036388">
    <property type="entry name" value="WH-like_DNA-bd_sf"/>
</dbReference>
<accession>A0ABQ4CWN2</accession>
<dbReference type="PANTHER" id="PTHR48111:SF4">
    <property type="entry name" value="DNA-BINDING DUAL TRANSCRIPTIONAL REGULATOR OMPR"/>
    <property type="match status" value="1"/>
</dbReference>
<dbReference type="InterPro" id="IPR001789">
    <property type="entry name" value="Sig_transdc_resp-reg_receiver"/>
</dbReference>
<evidence type="ECO:0000259" key="8">
    <source>
        <dbReference type="PROSITE" id="PS51755"/>
    </source>
</evidence>
<feature type="domain" description="Response regulatory" evidence="7">
    <location>
        <begin position="4"/>
        <end position="118"/>
    </location>
</feature>
<sequence length="231" mass="25435">MAQRILVVDDDRTVSDVICRYLEHAGYAVGHVGDGGAALDAVRRDLPDLVVLDLMLPTLSGLEVCRALRTEPAGVPIVMLTARGDEADRVLGLELGADDYLTKPFSPRELVLRVGSVLRRAGAGPVPAASQELRDGGLEVLTGPRLARLDGAELTLTLREFDLLAHLMRHPARAFTRAELLEQVWGWTFGDQSTVTVHVRRLREKIEKDPAEPRRIVTVWGVGYRYERADG</sequence>
<organism evidence="9 10">
    <name type="scientific">Asanoa siamensis</name>
    <dbReference type="NCBI Taxonomy" id="926357"/>
    <lineage>
        <taxon>Bacteria</taxon>
        <taxon>Bacillati</taxon>
        <taxon>Actinomycetota</taxon>
        <taxon>Actinomycetes</taxon>
        <taxon>Micromonosporales</taxon>
        <taxon>Micromonosporaceae</taxon>
        <taxon>Asanoa</taxon>
    </lineage>
</organism>
<dbReference type="PROSITE" id="PS51755">
    <property type="entry name" value="OMPR_PHOB"/>
    <property type="match status" value="1"/>
</dbReference>
<comment type="caution">
    <text evidence="9">The sequence shown here is derived from an EMBL/GenBank/DDBJ whole genome shotgun (WGS) entry which is preliminary data.</text>
</comment>
<keyword evidence="4" id="KW-0804">Transcription</keyword>
<dbReference type="InterPro" id="IPR001867">
    <property type="entry name" value="OmpR/PhoB-type_DNA-bd"/>
</dbReference>
<dbReference type="Pfam" id="PF00072">
    <property type="entry name" value="Response_reg"/>
    <property type="match status" value="1"/>
</dbReference>
<dbReference type="SUPFAM" id="SSF46894">
    <property type="entry name" value="C-terminal effector domain of the bipartite response regulators"/>
    <property type="match status" value="1"/>
</dbReference>
<feature type="DNA-binding region" description="OmpR/PhoB-type" evidence="6">
    <location>
        <begin position="130"/>
        <end position="228"/>
    </location>
</feature>
<dbReference type="SMART" id="SM00862">
    <property type="entry name" value="Trans_reg_C"/>
    <property type="match status" value="1"/>
</dbReference>
<dbReference type="GO" id="GO:0003677">
    <property type="term" value="F:DNA binding"/>
    <property type="evidence" value="ECO:0007669"/>
    <property type="project" value="UniProtKB-KW"/>
</dbReference>